<dbReference type="eggNOG" id="ENOG50332YW">
    <property type="taxonomic scope" value="Bacteria"/>
</dbReference>
<protein>
    <recommendedName>
        <fullName evidence="4">Flagellar biosynthesis/type III secretory pathway protein</fullName>
    </recommendedName>
</protein>
<name>A9CYN1_HOEPD</name>
<gene>
    <name evidence="2" type="ORF">HPDFL43_00330</name>
</gene>
<dbReference type="HOGENOM" id="CLU_089644_0_0_5"/>
<dbReference type="RefSeq" id="WP_007195858.1">
    <property type="nucleotide sequence ID" value="NZ_CM002917.1"/>
</dbReference>
<comment type="caution">
    <text evidence="2">The sequence shown here is derived from an EMBL/GenBank/DDBJ whole genome shotgun (WGS) entry which is preliminary data.</text>
</comment>
<dbReference type="STRING" id="411684.HPDFL43_00330"/>
<reference evidence="2 3" key="2">
    <citation type="submission" date="2012-06" db="EMBL/GenBank/DDBJ databases">
        <authorList>
            <person name="Fiebig A."/>
        </authorList>
    </citation>
    <scope>NUCLEOTIDE SEQUENCE [LARGE SCALE GENOMIC DNA]</scope>
    <source>
        <strain evidence="2 3">DFL-43</strain>
    </source>
</reference>
<dbReference type="EMBL" id="ABIA03000002">
    <property type="protein sequence ID" value="EDQ34597.1"/>
    <property type="molecule type" value="Genomic_DNA"/>
</dbReference>
<evidence type="ECO:0000313" key="3">
    <source>
        <dbReference type="Proteomes" id="UP000004291"/>
    </source>
</evidence>
<keyword evidence="3" id="KW-1185">Reference proteome</keyword>
<evidence type="ECO:0008006" key="4">
    <source>
        <dbReference type="Google" id="ProtNLM"/>
    </source>
</evidence>
<dbReference type="OrthoDB" id="8276977at2"/>
<feature type="coiled-coil region" evidence="1">
    <location>
        <begin position="66"/>
        <end position="93"/>
    </location>
</feature>
<keyword evidence="1" id="KW-0175">Coiled coil</keyword>
<dbReference type="AlphaFoldDB" id="A9CYN1"/>
<evidence type="ECO:0000256" key="1">
    <source>
        <dbReference type="SAM" id="Coils"/>
    </source>
</evidence>
<reference evidence="2 3" key="1">
    <citation type="submission" date="2007-10" db="EMBL/GenBank/DDBJ databases">
        <authorList>
            <person name="Wagner-Dobler I."/>
            <person name="Ferriera S."/>
            <person name="Johnson J."/>
            <person name="Kravitz S."/>
            <person name="Beeson K."/>
            <person name="Sutton G."/>
            <person name="Rogers Y.-H."/>
            <person name="Friedman R."/>
            <person name="Frazier M."/>
            <person name="Venter J.C."/>
        </authorList>
    </citation>
    <scope>NUCLEOTIDE SEQUENCE [LARGE SCALE GENOMIC DNA]</scope>
    <source>
        <strain evidence="2 3">DFL-43</strain>
    </source>
</reference>
<sequence>MTASLARFLPDFELPAIRSLSGMPDDSLAGSPPSPAEPAVDVDAVRAEAFAEGEAAARAELEAHHAAEREAEAQRHAAEIAALRAEMETLAAQSIPQAIATRSAGIAEAIAADVAEILVPLLDETVRSLLLERLANEIHSVLALDNSGKITVSGPEGLVTTLCEILGGDAERISVNHVEQFDIEVEVDRTTLATRLSDWSNALKESLA</sequence>
<accession>A9CYN1</accession>
<proteinExistence type="predicted"/>
<evidence type="ECO:0000313" key="2">
    <source>
        <dbReference type="EMBL" id="EDQ34597.1"/>
    </source>
</evidence>
<dbReference type="Proteomes" id="UP000004291">
    <property type="component" value="Chromosome"/>
</dbReference>
<organism evidence="2 3">
    <name type="scientific">Hoeflea phototrophica (strain DSM 17068 / NCIMB 14078 / DFL-43)</name>
    <dbReference type="NCBI Taxonomy" id="411684"/>
    <lineage>
        <taxon>Bacteria</taxon>
        <taxon>Pseudomonadati</taxon>
        <taxon>Pseudomonadota</taxon>
        <taxon>Alphaproteobacteria</taxon>
        <taxon>Hyphomicrobiales</taxon>
        <taxon>Rhizobiaceae</taxon>
        <taxon>Hoeflea</taxon>
    </lineage>
</organism>